<accession>A0AA46AHQ5</accession>
<reference evidence="2" key="1">
    <citation type="submission" date="2017-05" db="EMBL/GenBank/DDBJ databases">
        <authorList>
            <person name="Varghese N."/>
            <person name="Submissions S."/>
        </authorList>
    </citation>
    <scope>NUCLEOTIDE SEQUENCE</scope>
    <source>
        <strain evidence="2">Su22</strain>
    </source>
</reference>
<organism evidence="2 3">
    <name type="scientific">Anoxynatronum buryatiense</name>
    <dbReference type="NCBI Taxonomy" id="489973"/>
    <lineage>
        <taxon>Bacteria</taxon>
        <taxon>Bacillati</taxon>
        <taxon>Bacillota</taxon>
        <taxon>Clostridia</taxon>
        <taxon>Eubacteriales</taxon>
        <taxon>Clostridiaceae</taxon>
        <taxon>Anoxynatronum</taxon>
    </lineage>
</organism>
<dbReference type="SFLD" id="SFLDG01129">
    <property type="entry name" value="C1.5:_HAD__Beta-PGM__Phosphata"/>
    <property type="match status" value="1"/>
</dbReference>
<dbReference type="InterPro" id="IPR023214">
    <property type="entry name" value="HAD_sf"/>
</dbReference>
<comment type="caution">
    <text evidence="2">The sequence shown here is derived from an EMBL/GenBank/DDBJ whole genome shotgun (WGS) entry which is preliminary data.</text>
</comment>
<dbReference type="Proteomes" id="UP001158066">
    <property type="component" value="Unassembled WGS sequence"/>
</dbReference>
<dbReference type="SUPFAM" id="SSF56784">
    <property type="entry name" value="HAD-like"/>
    <property type="match status" value="1"/>
</dbReference>
<dbReference type="PANTHER" id="PTHR43316:SF3">
    <property type="entry name" value="HALOACID DEHALOGENASE, TYPE II (AFU_ORTHOLOGUE AFUA_2G07750)-RELATED"/>
    <property type="match status" value="1"/>
</dbReference>
<sequence length="239" mass="27519">MKIKTVLFDLDGTLLPMDQEGFMQRYLKALTGHFYQYMSPEVFQKLLWKGTHEMLNNQGGSETNEATFYRAFFEAHEEKRSEMIQTFEQFYETDFEQARETTGTDIRMIKAVHALQNKGYRMAVATNPLFPLRAVEKRIGWAGLSPDQFEFITSFETMHACKPHLAFYQEVLDILQTEPASTIMVGNDAHEDLMAGELGMQTYLVTNCLLQADKQTMTPDYRGTTEDFLDFVGTLPSLR</sequence>
<gene>
    <name evidence="2" type="ORF">SAMN06296020_101547</name>
</gene>
<evidence type="ECO:0000313" key="2">
    <source>
        <dbReference type="EMBL" id="SMP41799.1"/>
    </source>
</evidence>
<dbReference type="Gene3D" id="3.40.50.1000">
    <property type="entry name" value="HAD superfamily/HAD-like"/>
    <property type="match status" value="1"/>
</dbReference>
<protein>
    <submittedName>
        <fullName evidence="2">FMN phosphatase YigB, HAD superfamily</fullName>
    </submittedName>
</protein>
<dbReference type="InterPro" id="IPR006439">
    <property type="entry name" value="HAD-SF_hydro_IA"/>
</dbReference>
<dbReference type="InterPro" id="IPR051540">
    <property type="entry name" value="S-2-haloacid_dehalogenase"/>
</dbReference>
<dbReference type="AlphaFoldDB" id="A0AA46AHQ5"/>
<dbReference type="SFLD" id="SFLDS00003">
    <property type="entry name" value="Haloacid_Dehalogenase"/>
    <property type="match status" value="1"/>
</dbReference>
<keyword evidence="3" id="KW-1185">Reference proteome</keyword>
<name>A0AA46AHQ5_9CLOT</name>
<dbReference type="InterPro" id="IPR036412">
    <property type="entry name" value="HAD-like_sf"/>
</dbReference>
<evidence type="ECO:0000313" key="3">
    <source>
        <dbReference type="Proteomes" id="UP001158066"/>
    </source>
</evidence>
<dbReference type="EMBL" id="FXUF01000001">
    <property type="protein sequence ID" value="SMP41799.1"/>
    <property type="molecule type" value="Genomic_DNA"/>
</dbReference>
<keyword evidence="1" id="KW-0378">Hydrolase</keyword>
<proteinExistence type="predicted"/>
<dbReference type="Pfam" id="PF13419">
    <property type="entry name" value="HAD_2"/>
    <property type="match status" value="1"/>
</dbReference>
<dbReference type="PRINTS" id="PR00413">
    <property type="entry name" value="HADHALOGNASE"/>
</dbReference>
<evidence type="ECO:0000256" key="1">
    <source>
        <dbReference type="ARBA" id="ARBA00022801"/>
    </source>
</evidence>
<dbReference type="RefSeq" id="WP_283407883.1">
    <property type="nucleotide sequence ID" value="NZ_FXUF01000001.1"/>
</dbReference>
<dbReference type="PANTHER" id="PTHR43316">
    <property type="entry name" value="HYDROLASE, HALOACID DELAHOGENASE-RELATED"/>
    <property type="match status" value="1"/>
</dbReference>
<dbReference type="InterPro" id="IPR041492">
    <property type="entry name" value="HAD_2"/>
</dbReference>
<dbReference type="GO" id="GO:0016787">
    <property type="term" value="F:hydrolase activity"/>
    <property type="evidence" value="ECO:0007669"/>
    <property type="project" value="UniProtKB-KW"/>
</dbReference>